<evidence type="ECO:0000256" key="3">
    <source>
        <dbReference type="ARBA" id="ARBA00023180"/>
    </source>
</evidence>
<feature type="domain" description="MANSC" evidence="5">
    <location>
        <begin position="188"/>
        <end position="259"/>
    </location>
</feature>
<keyword evidence="4" id="KW-0812">Transmembrane</keyword>
<dbReference type="Proteomes" id="UP001652625">
    <property type="component" value="Chromosome 08"/>
</dbReference>
<reference evidence="7" key="1">
    <citation type="submission" date="2025-08" db="UniProtKB">
        <authorList>
            <consortium name="RefSeq"/>
        </authorList>
    </citation>
    <scope>IDENTIFICATION</scope>
</reference>
<organism evidence="6 7">
    <name type="scientific">Hydra vulgaris</name>
    <name type="common">Hydra</name>
    <name type="synonym">Hydra attenuata</name>
    <dbReference type="NCBI Taxonomy" id="6087"/>
    <lineage>
        <taxon>Eukaryota</taxon>
        <taxon>Metazoa</taxon>
        <taxon>Cnidaria</taxon>
        <taxon>Hydrozoa</taxon>
        <taxon>Hydroidolina</taxon>
        <taxon>Anthoathecata</taxon>
        <taxon>Aplanulata</taxon>
        <taxon>Hydridae</taxon>
        <taxon>Hydra</taxon>
    </lineage>
</organism>
<evidence type="ECO:0000256" key="4">
    <source>
        <dbReference type="SAM" id="Phobius"/>
    </source>
</evidence>
<feature type="domain" description="MANSC" evidence="5">
    <location>
        <begin position="414"/>
        <end position="481"/>
    </location>
</feature>
<name>A0ABM4C9M3_HYDVU</name>
<dbReference type="PANTHER" id="PTHR46182">
    <property type="entry name" value="FI19480P1"/>
    <property type="match status" value="1"/>
</dbReference>
<comment type="subcellular location">
    <subcellularLocation>
        <location evidence="1">Membrane</location>
    </subcellularLocation>
</comment>
<evidence type="ECO:0000313" key="6">
    <source>
        <dbReference type="Proteomes" id="UP001652625"/>
    </source>
</evidence>
<keyword evidence="6" id="KW-1185">Reference proteome</keyword>
<evidence type="ECO:0000256" key="1">
    <source>
        <dbReference type="ARBA" id="ARBA00004370"/>
    </source>
</evidence>
<accession>A0ABM4C9M3</accession>
<keyword evidence="4" id="KW-1133">Transmembrane helix</keyword>
<dbReference type="RefSeq" id="XP_065658331.1">
    <property type="nucleotide sequence ID" value="XM_065802259.1"/>
</dbReference>
<evidence type="ECO:0000259" key="5">
    <source>
        <dbReference type="Pfam" id="PF23597"/>
    </source>
</evidence>
<sequence length="593" mass="66595">MIKQSFYKLFDCKTCFKCRLTRVNFKFYFLMINYIYFMGASVENLNKINSSSQPRRCTYENVLANHTFIRNKQAGIFTHLGHTTNIHECKALCCKQTDCDVAFMPENHCYAVSCFSDQHCETTPANAENFNVQLVKVRRVVIPDPGATAPGEEDIIRSSLPGLQKDEDINKKEEVEVQSLNLYEELLCTHSPILYNVTLKGGSKGGQFTDLGLVENMEICIELCCEIKECDLSFMIDSTCIAVHCSNEELCQTVKAKPSTKSPKIAYIRRKEKAHKHRASLHPQLVQPIVKFHEKPAPVLRPSTCQARKIYNNATLIGGMRAGNYTSLGKATHLQDCIGRACDLNEGHLAIMLGQYCYSVTCKNQRICQTVPAIPSHLKPKVAYLAWTQEPIEQDTITNMAESDFFVNHKRYPKCKRSHIMYNHTLKGGLRAGNFSMLASVDDIEVCAALCCEEKDCDLALMIGDNCYAGDCASPELCSAVPVPAGAAQRSQIAYITAPGRKKSEDRWENSDWSMVYLIVSGLVIGISLLGTAWTVCLCALRRNQRKLLKRKKENLAKLVRVERSTSMKDLPLNEDLMLKDEPIGTSSRNSFN</sequence>
<feature type="transmembrane region" description="Helical" evidence="4">
    <location>
        <begin position="515"/>
        <end position="541"/>
    </location>
</feature>
<dbReference type="GeneID" id="100210596"/>
<keyword evidence="3" id="KW-0325">Glycoprotein</keyword>
<dbReference type="InterPro" id="IPR029865">
    <property type="entry name" value="KIAA0319-like"/>
</dbReference>
<protein>
    <submittedName>
        <fullName evidence="7">Uncharacterized protein LOC100210596</fullName>
    </submittedName>
</protein>
<keyword evidence="2 4" id="KW-0472">Membrane</keyword>
<proteinExistence type="predicted"/>
<dbReference type="Pfam" id="PF23597">
    <property type="entry name" value="KIAA0319_N"/>
    <property type="match status" value="3"/>
</dbReference>
<feature type="transmembrane region" description="Helical" evidence="4">
    <location>
        <begin position="27"/>
        <end position="45"/>
    </location>
</feature>
<evidence type="ECO:0000256" key="2">
    <source>
        <dbReference type="ARBA" id="ARBA00023136"/>
    </source>
</evidence>
<evidence type="ECO:0000313" key="7">
    <source>
        <dbReference type="RefSeq" id="XP_065658331.1"/>
    </source>
</evidence>
<dbReference type="InterPro" id="IPR013980">
    <property type="entry name" value="MANSC_dom"/>
</dbReference>
<gene>
    <name evidence="7" type="primary">LOC100210596</name>
</gene>
<dbReference type="PANTHER" id="PTHR46182:SF2">
    <property type="entry name" value="FI19480P1"/>
    <property type="match status" value="1"/>
</dbReference>
<feature type="domain" description="MANSC" evidence="5">
    <location>
        <begin position="56"/>
        <end position="134"/>
    </location>
</feature>